<organism evidence="1 2">
    <name type="scientific">candidate division WOR_3 bacterium SM1_77</name>
    <dbReference type="NCBI Taxonomy" id="1703778"/>
    <lineage>
        <taxon>Bacteria</taxon>
        <taxon>Bacteria division WOR-3</taxon>
    </lineage>
</organism>
<reference evidence="1 2" key="1">
    <citation type="journal article" date="2015" name="Microbiome">
        <title>Genomic resolution of linkages in carbon, nitrogen, and sulfur cycling among widespread estuary sediment bacteria.</title>
        <authorList>
            <person name="Baker B.J."/>
            <person name="Lazar C.S."/>
            <person name="Teske A.P."/>
            <person name="Dick G.J."/>
        </authorList>
    </citation>
    <scope>NUCLEOTIDE SEQUENCE [LARGE SCALE GENOMIC DNA]</scope>
    <source>
        <strain evidence="1">SM1_77</strain>
    </source>
</reference>
<evidence type="ECO:0000313" key="1">
    <source>
        <dbReference type="EMBL" id="KPL15500.1"/>
    </source>
</evidence>
<evidence type="ECO:0000313" key="2">
    <source>
        <dbReference type="Proteomes" id="UP000050975"/>
    </source>
</evidence>
<feature type="non-terminal residue" evidence="1">
    <location>
        <position position="418"/>
    </location>
</feature>
<sequence>MKSLYLLLILPTILIGQEWTMLVYVAADNDLAQWADSDLVEMEHFGSNEDIRVVVQIDKPSIGARRLLVGQGSSYTIQNLGIIDMCSWETLSDFLYWGISSFPADKYLVILWDHGTGWTAMPRRSFGADWSSGNVLSIANGDFKRALATAYEFTDQRIDLFTFDACLMQQAEVAFELQKYARVLLAPQSIMPLAGLRYDWILETLHMNPGIGATELSRNLIQSTIDNYRNVQPIAISAINLAGLSDIKKYLGILTQRLIYAPPNQSLRSLRNTVQTIPAIGCIPDTTDDFVDLGDFLSGLDEIIGMVETEQLLQAYIRTVLYTAHWGDDFSNTTGLTVWFPDEYRQFKQLLNYYQTLDWTGSKWLEFLNWFYDSDDIKPTAISIAAGNIGTNNDFRLSWTEAYDLSRVKYHVAEAVDT</sequence>
<dbReference type="AlphaFoldDB" id="A0A0S8K280"/>
<evidence type="ECO:0008006" key="3">
    <source>
        <dbReference type="Google" id="ProtNLM"/>
    </source>
</evidence>
<dbReference type="PANTHER" id="PTHR37835:SF1">
    <property type="entry name" value="ALPHA-CLOSTRIPAIN"/>
    <property type="match status" value="1"/>
</dbReference>
<name>A0A0S8K280_UNCW3</name>
<dbReference type="Gene3D" id="3.40.50.11970">
    <property type="match status" value="1"/>
</dbReference>
<gene>
    <name evidence="1" type="ORF">AMJ74_01355</name>
</gene>
<accession>A0A0S8K280</accession>
<dbReference type="EMBL" id="LJVE01000013">
    <property type="protein sequence ID" value="KPL15500.1"/>
    <property type="molecule type" value="Genomic_DNA"/>
</dbReference>
<dbReference type="Pfam" id="PF03415">
    <property type="entry name" value="Peptidase_C11"/>
    <property type="match status" value="1"/>
</dbReference>
<proteinExistence type="predicted"/>
<dbReference type="Proteomes" id="UP000050975">
    <property type="component" value="Unassembled WGS sequence"/>
</dbReference>
<dbReference type="InterPro" id="IPR005077">
    <property type="entry name" value="Peptidase_C11"/>
</dbReference>
<protein>
    <recommendedName>
        <fullName evidence="3">Clostripain</fullName>
    </recommendedName>
</protein>
<dbReference type="PANTHER" id="PTHR37835">
    <property type="entry name" value="ALPHA-CLOSTRIPAIN"/>
    <property type="match status" value="1"/>
</dbReference>
<comment type="caution">
    <text evidence="1">The sequence shown here is derived from an EMBL/GenBank/DDBJ whole genome shotgun (WGS) entry which is preliminary data.</text>
</comment>